<keyword evidence="2" id="KW-0808">Transferase</keyword>
<dbReference type="Pfam" id="PF00535">
    <property type="entry name" value="Glycos_transf_2"/>
    <property type="match status" value="1"/>
</dbReference>
<gene>
    <name evidence="2" type="ORF">RBU60_11865</name>
</gene>
<proteinExistence type="predicted"/>
<dbReference type="InterPro" id="IPR001173">
    <property type="entry name" value="Glyco_trans_2-like"/>
</dbReference>
<reference evidence="2 3" key="1">
    <citation type="submission" date="2023-08" db="EMBL/GenBank/DDBJ databases">
        <title>Mesonia sp. MT50, isolated from deep-sea sediment of the Mariana Trench.</title>
        <authorList>
            <person name="Fu H."/>
        </authorList>
    </citation>
    <scope>NUCLEOTIDE SEQUENCE [LARGE SCALE GENOMIC DNA]</scope>
    <source>
        <strain evidence="2 3">MT50</strain>
    </source>
</reference>
<dbReference type="GO" id="GO:0016757">
    <property type="term" value="F:glycosyltransferase activity"/>
    <property type="evidence" value="ECO:0007669"/>
    <property type="project" value="UniProtKB-KW"/>
</dbReference>
<organism evidence="2 3">
    <name type="scientific">Mesonia profundi</name>
    <dbReference type="NCBI Taxonomy" id="3070998"/>
    <lineage>
        <taxon>Bacteria</taxon>
        <taxon>Pseudomonadati</taxon>
        <taxon>Bacteroidota</taxon>
        <taxon>Flavobacteriia</taxon>
        <taxon>Flavobacteriales</taxon>
        <taxon>Flavobacteriaceae</taxon>
        <taxon>Mesonia</taxon>
    </lineage>
</organism>
<name>A0ABU1A3J1_9FLAO</name>
<dbReference type="Proteomes" id="UP001230915">
    <property type="component" value="Unassembled WGS sequence"/>
</dbReference>
<dbReference type="EC" id="2.4.-.-" evidence="2"/>
<keyword evidence="2" id="KW-0328">Glycosyltransferase</keyword>
<dbReference type="CDD" id="cd00761">
    <property type="entry name" value="Glyco_tranf_GTA_type"/>
    <property type="match status" value="1"/>
</dbReference>
<comment type="caution">
    <text evidence="2">The sequence shown here is derived from an EMBL/GenBank/DDBJ whole genome shotgun (WGS) entry which is preliminary data.</text>
</comment>
<dbReference type="InterPro" id="IPR029044">
    <property type="entry name" value="Nucleotide-diphossugar_trans"/>
</dbReference>
<dbReference type="SUPFAM" id="SSF53448">
    <property type="entry name" value="Nucleotide-diphospho-sugar transferases"/>
    <property type="match status" value="1"/>
</dbReference>
<keyword evidence="3" id="KW-1185">Reference proteome</keyword>
<dbReference type="PANTHER" id="PTHR22916:SF3">
    <property type="entry name" value="UDP-GLCNAC:BETAGAL BETA-1,3-N-ACETYLGLUCOSAMINYLTRANSFERASE-LIKE PROTEIN 1"/>
    <property type="match status" value="1"/>
</dbReference>
<sequence length="253" mass="29739">MEKHLISIITPVHNSEKFISETIKSIQDQTYANWELFLIDDGSTDNSVAIIEKIQAKDARIHLIKNEENSGPAITRNKGIEAAKGDFITFLDADDIWFPKFLETSINTCLENNYEFVFSSYKRYDEELQPLISDFIVPEKVNYLQLLKACPIPCLTAFIDIRSIGKFYMPIMNKRQDWGLWLSILKEVDYAYGIQKPLAIYRMRKDSVSRSKRKLIPYVWKIYRDVEGFGVVKSSYYFFHWAFNGFKKYYINR</sequence>
<evidence type="ECO:0000313" key="2">
    <source>
        <dbReference type="EMBL" id="MDQ7918274.1"/>
    </source>
</evidence>
<feature type="domain" description="Glycosyltransferase 2-like" evidence="1">
    <location>
        <begin position="7"/>
        <end position="129"/>
    </location>
</feature>
<dbReference type="Gene3D" id="3.90.550.10">
    <property type="entry name" value="Spore Coat Polysaccharide Biosynthesis Protein SpsA, Chain A"/>
    <property type="match status" value="1"/>
</dbReference>
<dbReference type="RefSeq" id="WP_308865267.1">
    <property type="nucleotide sequence ID" value="NZ_JAVHUL010000036.1"/>
</dbReference>
<protein>
    <submittedName>
        <fullName evidence="2">Glycosyltransferase family 2 protein</fullName>
        <ecNumber evidence="2">2.4.-.-</ecNumber>
    </submittedName>
</protein>
<dbReference type="EMBL" id="JAVHUL010000036">
    <property type="protein sequence ID" value="MDQ7918274.1"/>
    <property type="molecule type" value="Genomic_DNA"/>
</dbReference>
<evidence type="ECO:0000259" key="1">
    <source>
        <dbReference type="Pfam" id="PF00535"/>
    </source>
</evidence>
<evidence type="ECO:0000313" key="3">
    <source>
        <dbReference type="Proteomes" id="UP001230915"/>
    </source>
</evidence>
<accession>A0ABU1A3J1</accession>
<dbReference type="PANTHER" id="PTHR22916">
    <property type="entry name" value="GLYCOSYLTRANSFERASE"/>
    <property type="match status" value="1"/>
</dbReference>